<dbReference type="InterPro" id="IPR050115">
    <property type="entry name" value="Proteasome_alpha"/>
</dbReference>
<keyword evidence="2" id="KW-0963">Cytoplasm</keyword>
<dbReference type="PROSITE" id="PS51475">
    <property type="entry name" value="PROTEASOME_ALPHA_2"/>
    <property type="match status" value="1"/>
</dbReference>
<dbReference type="Gene3D" id="3.60.20.10">
    <property type="entry name" value="Glutamine Phosphoribosylpyrophosphate, subunit 1, domain 1"/>
    <property type="match status" value="1"/>
</dbReference>
<dbReference type="GO" id="GO:0019773">
    <property type="term" value="C:proteasome core complex, alpha-subunit complex"/>
    <property type="evidence" value="ECO:0007669"/>
    <property type="project" value="UniProtKB-UniRule"/>
</dbReference>
<dbReference type="Pfam" id="PF00227">
    <property type="entry name" value="Proteasome"/>
    <property type="match status" value="1"/>
</dbReference>
<dbReference type="KEGG" id="oyw:OdinLCB4_006605"/>
<dbReference type="InterPro" id="IPR019982">
    <property type="entry name" value="Proteasome_asu_arc"/>
</dbReference>
<feature type="domain" description="Proteasome alpha-type subunits" evidence="6">
    <location>
        <begin position="3"/>
        <end position="25"/>
    </location>
</feature>
<dbReference type="GO" id="GO:0006511">
    <property type="term" value="P:ubiquitin-dependent protein catabolic process"/>
    <property type="evidence" value="ECO:0007669"/>
    <property type="project" value="InterPro"/>
</dbReference>
<dbReference type="GO" id="GO:0005737">
    <property type="term" value="C:cytoplasm"/>
    <property type="evidence" value="ECO:0007669"/>
    <property type="project" value="UniProtKB-SubCell"/>
</dbReference>
<evidence type="ECO:0000256" key="4">
    <source>
        <dbReference type="PROSITE-ProRule" id="PRU00808"/>
    </source>
</evidence>
<comment type="function">
    <text evidence="5">Component of the proteasome core, a large protease complex with broad specificity involved in protein degradation.</text>
</comment>
<dbReference type="SUPFAM" id="SSF56235">
    <property type="entry name" value="N-terminal nucleophile aminohydrolases (Ntn hydrolases)"/>
    <property type="match status" value="1"/>
</dbReference>
<evidence type="ECO:0000256" key="1">
    <source>
        <dbReference type="ARBA" id="ARBA00004496"/>
    </source>
</evidence>
<proteinExistence type="inferred from homology"/>
<evidence type="ECO:0000313" key="8">
    <source>
        <dbReference type="Proteomes" id="UP000186851"/>
    </source>
</evidence>
<dbReference type="InterPro" id="IPR001353">
    <property type="entry name" value="Proteasome_sua/b"/>
</dbReference>
<dbReference type="InterPro" id="IPR029055">
    <property type="entry name" value="Ntn_hydrolases_N"/>
</dbReference>
<dbReference type="PANTHER" id="PTHR11599">
    <property type="entry name" value="PROTEASOME SUBUNIT ALPHA/BETA"/>
    <property type="match status" value="1"/>
</dbReference>
<dbReference type="FunFam" id="3.60.20.10:FF:000004">
    <property type="entry name" value="Proteasome subunit alpha type-4"/>
    <property type="match status" value="1"/>
</dbReference>
<dbReference type="Proteomes" id="UP000186851">
    <property type="component" value="Chromosome"/>
</dbReference>
<protein>
    <recommendedName>
        <fullName evidence="5">Proteasome subunit alpha</fullName>
    </recommendedName>
</protein>
<organism evidence="7 8">
    <name type="scientific">Odinarchaeota yellowstonii (strain LCB_4)</name>
    <dbReference type="NCBI Taxonomy" id="1841599"/>
    <lineage>
        <taxon>Archaea</taxon>
        <taxon>Promethearchaeati</taxon>
        <taxon>Candidatus Odinarchaeota</taxon>
        <taxon>Candidatus Odinarchaeia</taxon>
        <taxon>Candidatus Odinarchaeales</taxon>
        <taxon>Candidatus Odinarchaeaceae</taxon>
        <taxon>Candidatus Odinarchaeum</taxon>
    </lineage>
</organism>
<evidence type="ECO:0000259" key="6">
    <source>
        <dbReference type="PROSITE" id="PS00388"/>
    </source>
</evidence>
<comment type="subcellular location">
    <subcellularLocation>
        <location evidence="1 5">Cytoplasm</location>
    </subcellularLocation>
</comment>
<keyword evidence="3 4" id="KW-0647">Proteasome</keyword>
<dbReference type="NCBIfam" id="NF003075">
    <property type="entry name" value="PRK03996.1"/>
    <property type="match status" value="1"/>
</dbReference>
<dbReference type="SMART" id="SM00948">
    <property type="entry name" value="Proteasome_A_N"/>
    <property type="match status" value="1"/>
</dbReference>
<reference evidence="7" key="2">
    <citation type="journal article" date="2022" name="Nat. Microbiol.">
        <title>A closed Candidatus Odinarchaeum chromosome exposes Asgard archaeal viruses.</title>
        <authorList>
            <person name="Tamarit D."/>
            <person name="Caceres E.F."/>
            <person name="Krupovic M."/>
            <person name="Nijland R."/>
            <person name="Eme L."/>
            <person name="Robinson N.P."/>
            <person name="Ettema T.J.G."/>
        </authorList>
    </citation>
    <scope>NUCLEOTIDE SEQUENCE</scope>
    <source>
        <strain evidence="7">LCB_4</strain>
    </source>
</reference>
<sequence length="231" mass="25760">MGYDSAITVFSPDGRLFQVEYAIEAVRQGSPTIGLRLKDAVILIARKKDIPPLMESTSVQKIFLIDSHIGASISGLHADARVLIDYARVQAQIERLTYDEPIMVETLVKKISDLKQQYTQQAGVRPFGIAFLIAGVDSKGPQLYSTDPSGTYYGWDATVIGKDSKIKEYLEKHYNKKLSLEDAIILGLKALKTGEGEQILPETVEIGYITTETKIFRILSEEENKNYISKL</sequence>
<accession>A0AAF0IB96</accession>
<gene>
    <name evidence="7" type="primary">psmA</name>
    <name evidence="7" type="ORF">OdinLCB4_006605</name>
</gene>
<dbReference type="Pfam" id="PF10584">
    <property type="entry name" value="Proteasome_A_N"/>
    <property type="match status" value="1"/>
</dbReference>
<comment type="similarity">
    <text evidence="4 5">Belongs to the peptidase T1A family.</text>
</comment>
<dbReference type="NCBIfam" id="TIGR03633">
    <property type="entry name" value="arc_protsome_A"/>
    <property type="match status" value="1"/>
</dbReference>
<dbReference type="InterPro" id="IPR023332">
    <property type="entry name" value="Proteasome_alpha-type"/>
</dbReference>
<dbReference type="PROSITE" id="PS00388">
    <property type="entry name" value="PROTEASOME_ALPHA_1"/>
    <property type="match status" value="1"/>
</dbReference>
<evidence type="ECO:0000256" key="3">
    <source>
        <dbReference type="ARBA" id="ARBA00022942"/>
    </source>
</evidence>
<evidence type="ECO:0000256" key="2">
    <source>
        <dbReference type="ARBA" id="ARBA00022490"/>
    </source>
</evidence>
<comment type="subunit">
    <text evidence="5">The 20S proteasome core is composed of 14 alpha and 14 beta subunits that assemble into four stacked heptameric rings, resulting in a barrel-shaped structure. The two inner rings, each composed of seven catalytic beta subunits, are sandwiched by two outer rings, each composed of seven alpha subunits. The catalytic chamber with the active sites is on the inside of the barrel. Has a gated structure, the ends of the cylinder being occluded by the N-termini of the alpha-subunits. Is capped at one or both ends by the proteasome regulatory ATPase, PAN.</text>
</comment>
<evidence type="ECO:0000313" key="7">
    <source>
        <dbReference type="EMBL" id="WEU40136.1"/>
    </source>
</evidence>
<reference evidence="7" key="1">
    <citation type="journal article" date="2017" name="Nature">
        <title>Asgard archaea illuminate the origin of eukaryotic cellular complexity.</title>
        <authorList>
            <person name="Zaremba-Niedzwiedzka K."/>
            <person name="Caceres E.F."/>
            <person name="Saw J.H."/>
            <person name="Backstrom D."/>
            <person name="Juzokaite L."/>
            <person name="Vancaester E."/>
            <person name="Seitz K.W."/>
            <person name="Anantharaman K."/>
            <person name="Starnawski P."/>
            <person name="Kjeldsen K.U."/>
            <person name="Scott M.B."/>
            <person name="Nunoura T."/>
            <person name="Banfield J.F."/>
            <person name="Schramm A."/>
            <person name="Baker B.J."/>
            <person name="Spang A."/>
            <person name="Ettema T.J.G."/>
        </authorList>
    </citation>
    <scope>NUCLEOTIDE SEQUENCE</scope>
    <source>
        <strain evidence="7">LCB_4</strain>
    </source>
</reference>
<name>A0AAF0IB96_ODILC</name>
<keyword evidence="7" id="KW-0378">Hydrolase</keyword>
<dbReference type="EMBL" id="CP091871">
    <property type="protein sequence ID" value="WEU40136.1"/>
    <property type="molecule type" value="Genomic_DNA"/>
</dbReference>
<dbReference type="GO" id="GO:0004298">
    <property type="term" value="F:threonine-type endopeptidase activity"/>
    <property type="evidence" value="ECO:0007669"/>
    <property type="project" value="InterPro"/>
</dbReference>
<dbReference type="InterPro" id="IPR000426">
    <property type="entry name" value="Proteasome_asu_N"/>
</dbReference>
<dbReference type="AlphaFoldDB" id="A0AAF0IB96"/>
<dbReference type="GO" id="GO:0010498">
    <property type="term" value="P:proteasomal protein catabolic process"/>
    <property type="evidence" value="ECO:0007669"/>
    <property type="project" value="UniProtKB-ARBA"/>
</dbReference>
<evidence type="ECO:0000256" key="5">
    <source>
        <dbReference type="RuleBase" id="RU000552"/>
    </source>
</evidence>
<dbReference type="CDD" id="cd01911">
    <property type="entry name" value="proteasome_alpha"/>
    <property type="match status" value="1"/>
</dbReference>